<name>A0A6I2UDN5_9FIRM</name>
<gene>
    <name evidence="2" type="ORF">FYJ84_02110</name>
</gene>
<dbReference type="InterPro" id="IPR014966">
    <property type="entry name" value="FRG-dom"/>
</dbReference>
<organism evidence="2 3">
    <name type="scientific">Anaerovibrio slackiae</name>
    <dbReference type="NCBI Taxonomy" id="2652309"/>
    <lineage>
        <taxon>Bacteria</taxon>
        <taxon>Bacillati</taxon>
        <taxon>Bacillota</taxon>
        <taxon>Negativicutes</taxon>
        <taxon>Selenomonadales</taxon>
        <taxon>Selenomonadaceae</taxon>
        <taxon>Anaerovibrio</taxon>
    </lineage>
</organism>
<proteinExistence type="predicted"/>
<dbReference type="Proteomes" id="UP000433181">
    <property type="component" value="Unassembled WGS sequence"/>
</dbReference>
<evidence type="ECO:0000313" key="3">
    <source>
        <dbReference type="Proteomes" id="UP000433181"/>
    </source>
</evidence>
<reference evidence="2 3" key="1">
    <citation type="submission" date="2019-08" db="EMBL/GenBank/DDBJ databases">
        <title>In-depth cultivation of the pig gut microbiome towards novel bacterial diversity and tailored functional studies.</title>
        <authorList>
            <person name="Wylensek D."/>
            <person name="Hitch T.C.A."/>
            <person name="Clavel T."/>
        </authorList>
    </citation>
    <scope>NUCLEOTIDE SEQUENCE [LARGE SCALE GENOMIC DNA]</scope>
    <source>
        <strain evidence="2 3">WCA-693-APC-5D-A</strain>
    </source>
</reference>
<accession>A0A6I2UDN5</accession>
<dbReference type="RefSeq" id="WP_154405672.1">
    <property type="nucleotide sequence ID" value="NZ_VUNR01000003.1"/>
</dbReference>
<evidence type="ECO:0000313" key="2">
    <source>
        <dbReference type="EMBL" id="MSU07784.1"/>
    </source>
</evidence>
<dbReference type="GeneID" id="96777701"/>
<keyword evidence="3" id="KW-1185">Reference proteome</keyword>
<dbReference type="Pfam" id="PF08867">
    <property type="entry name" value="FRG"/>
    <property type="match status" value="1"/>
</dbReference>
<sequence>MVNCALKYEEIVETVYINSVDEFYKNIVYNKELPHYIYRGHSKSDSYKLQPGLLRNLQDTSKKRREFYINELRALILFYTEANKHGLYVPKVDSFFQHGLANHFDVSLMLKDTEWKWLSDDLIELTSLAQHYGMKTRLLDWTQNIRVALYFACSDNIKNEEDMAIWCIDAMYLGDWNNDSITDISLANVLSYKGNGDRAEKYALIRALKDTNLPIRFFLPRYYKNDNIAAQRGVLSMWQYNLACKEIYRNSDKRNDIAELPRSDTIPTDIEKLRNSISEHMDAFLEADIVRDTEPLDKLLLDYFDQCKNRREKIRARQYKILYKYVLKKDLKDEFLSRLKADGYDEASIFPGYESIVKVVNNELSL</sequence>
<protein>
    <submittedName>
        <fullName evidence="2">FRG domain-containing protein</fullName>
    </submittedName>
</protein>
<comment type="caution">
    <text evidence="2">The sequence shown here is derived from an EMBL/GenBank/DDBJ whole genome shotgun (WGS) entry which is preliminary data.</text>
</comment>
<evidence type="ECO:0000259" key="1">
    <source>
        <dbReference type="SMART" id="SM00901"/>
    </source>
</evidence>
<dbReference type="SMART" id="SM00901">
    <property type="entry name" value="FRG"/>
    <property type="match status" value="1"/>
</dbReference>
<dbReference type="AlphaFoldDB" id="A0A6I2UDN5"/>
<dbReference type="EMBL" id="VUNR01000003">
    <property type="protein sequence ID" value="MSU07784.1"/>
    <property type="molecule type" value="Genomic_DNA"/>
</dbReference>
<feature type="domain" description="FRG" evidence="1">
    <location>
        <begin position="32"/>
        <end position="166"/>
    </location>
</feature>